<feature type="compositionally biased region" description="Low complexity" evidence="1">
    <location>
        <begin position="471"/>
        <end position="483"/>
    </location>
</feature>
<feature type="transmembrane region" description="Helical" evidence="2">
    <location>
        <begin position="184"/>
        <end position="205"/>
    </location>
</feature>
<dbReference type="PANTHER" id="PTHR37422:SF13">
    <property type="entry name" value="LIPOPOLYSACCHARIDE BIOSYNTHESIS PROTEIN PA4999-RELATED"/>
    <property type="match status" value="1"/>
</dbReference>
<dbReference type="AlphaFoldDB" id="A0A2H3NPX5"/>
<organism evidence="3 4">
    <name type="scientific">Longimonas halophila</name>
    <dbReference type="NCBI Taxonomy" id="1469170"/>
    <lineage>
        <taxon>Bacteria</taxon>
        <taxon>Pseudomonadati</taxon>
        <taxon>Rhodothermota</taxon>
        <taxon>Rhodothermia</taxon>
        <taxon>Rhodothermales</taxon>
        <taxon>Salisaetaceae</taxon>
        <taxon>Longimonas</taxon>
    </lineage>
</organism>
<feature type="transmembrane region" description="Helical" evidence="2">
    <location>
        <begin position="376"/>
        <end position="400"/>
    </location>
</feature>
<feature type="transmembrane region" description="Helical" evidence="2">
    <location>
        <begin position="97"/>
        <end position="116"/>
    </location>
</feature>
<evidence type="ECO:0000313" key="4">
    <source>
        <dbReference type="Proteomes" id="UP000221024"/>
    </source>
</evidence>
<feature type="transmembrane region" description="Helical" evidence="2">
    <location>
        <begin position="152"/>
        <end position="172"/>
    </location>
</feature>
<keyword evidence="2" id="KW-1133">Transmembrane helix</keyword>
<dbReference type="PANTHER" id="PTHR37422">
    <property type="entry name" value="TEICHURONIC ACID BIOSYNTHESIS PROTEIN TUAE"/>
    <property type="match status" value="1"/>
</dbReference>
<keyword evidence="4" id="KW-1185">Reference proteome</keyword>
<dbReference type="InterPro" id="IPR051533">
    <property type="entry name" value="WaaL-like"/>
</dbReference>
<protein>
    <recommendedName>
        <fullName evidence="5">Glucose-6-phosphate isomerase</fullName>
    </recommendedName>
</protein>
<feature type="transmembrane region" description="Helical" evidence="2">
    <location>
        <begin position="49"/>
        <end position="77"/>
    </location>
</feature>
<evidence type="ECO:0000256" key="1">
    <source>
        <dbReference type="SAM" id="MobiDB-lite"/>
    </source>
</evidence>
<feature type="transmembrane region" description="Helical" evidence="2">
    <location>
        <begin position="412"/>
        <end position="430"/>
    </location>
</feature>
<sequence length="483" mass="53380">MIRTLADIARDPKRSPLLAGGIILIAFGMYGMLFLSAHPSALRLLSLSYMGVSVVVGAWLYISSPALYLGFIWWLWFLSPFVRRIIDYHLGFFTPPSGAFSLLAPYAATLVILIDLPRYGRMLTRRLGVPLLICFMAVLYGYLVGMTKVEPFRATTVLLDWICPLLMALFILARWRQYPRLRSVFRTAFTWGVLIIGSYGVYQFFAAPPWDVLWMEGSRMLSAGKPEPLGIRVFSMLDSPGPFAMIMMAGLILLFDSKGPVGRVAAIPGYLAFLLSLVRGAWGGWVLALSYSLLRLQNASRGRVFAMLALVACLTIPLALSGDIGDRTGARMETFSNLEEDGSLQERQHMYGYMLTQLLFNPIGQGMGARTFDSDFVTIIYQLGWVGGFAYLGALITILITVLRDTPPSDRFAILVSGIALAYFALMLMGPQVVGAKGCLFWSCIAFAVTSRQYHSEHDSDEEEHNTSLEPAPSSASQTSASR</sequence>
<evidence type="ECO:0008006" key="5">
    <source>
        <dbReference type="Google" id="ProtNLM"/>
    </source>
</evidence>
<name>A0A2H3NPX5_9BACT</name>
<feature type="transmembrane region" description="Helical" evidence="2">
    <location>
        <begin position="128"/>
        <end position="146"/>
    </location>
</feature>
<feature type="transmembrane region" description="Helical" evidence="2">
    <location>
        <begin position="17"/>
        <end position="37"/>
    </location>
</feature>
<evidence type="ECO:0000313" key="3">
    <source>
        <dbReference type="EMBL" id="PEN09247.1"/>
    </source>
</evidence>
<feature type="transmembrane region" description="Helical" evidence="2">
    <location>
        <begin position="304"/>
        <end position="322"/>
    </location>
</feature>
<keyword evidence="2" id="KW-0812">Transmembrane</keyword>
<accession>A0A2H3NPX5</accession>
<comment type="caution">
    <text evidence="3">The sequence shown here is derived from an EMBL/GenBank/DDBJ whole genome shotgun (WGS) entry which is preliminary data.</text>
</comment>
<evidence type="ECO:0000256" key="2">
    <source>
        <dbReference type="SAM" id="Phobius"/>
    </source>
</evidence>
<feature type="transmembrane region" description="Helical" evidence="2">
    <location>
        <begin position="267"/>
        <end position="292"/>
    </location>
</feature>
<dbReference type="Proteomes" id="UP000221024">
    <property type="component" value="Unassembled WGS sequence"/>
</dbReference>
<feature type="region of interest" description="Disordered" evidence="1">
    <location>
        <begin position="457"/>
        <end position="483"/>
    </location>
</feature>
<dbReference type="OrthoDB" id="7295126at2"/>
<dbReference type="RefSeq" id="WP_098060646.1">
    <property type="nucleotide sequence ID" value="NZ_PDEP01000001.1"/>
</dbReference>
<gene>
    <name evidence="3" type="ORF">CRI93_00520</name>
</gene>
<proteinExistence type="predicted"/>
<dbReference type="EMBL" id="PDEP01000001">
    <property type="protein sequence ID" value="PEN09247.1"/>
    <property type="molecule type" value="Genomic_DNA"/>
</dbReference>
<reference evidence="3 4" key="1">
    <citation type="submission" date="2017-10" db="EMBL/GenBank/DDBJ databases">
        <title>Draft genome of Longimonas halophila.</title>
        <authorList>
            <person name="Goh K.M."/>
            <person name="Shamsir M.S."/>
            <person name="Lim S.W."/>
        </authorList>
    </citation>
    <scope>NUCLEOTIDE SEQUENCE [LARGE SCALE GENOMIC DNA]</scope>
    <source>
        <strain evidence="3 4">KCTC 42399</strain>
    </source>
</reference>
<keyword evidence="2" id="KW-0472">Membrane</keyword>
<feature type="transmembrane region" description="Helical" evidence="2">
    <location>
        <begin position="229"/>
        <end position="255"/>
    </location>
</feature>